<evidence type="ECO:0000259" key="1">
    <source>
        <dbReference type="Pfam" id="PF22942"/>
    </source>
</evidence>
<reference evidence="2 3" key="1">
    <citation type="submission" date="2020-03" db="EMBL/GenBank/DDBJ databases">
        <title>Draft Genome Sequence of Cudoniella acicularis.</title>
        <authorList>
            <person name="Buettner E."/>
            <person name="Kellner H."/>
        </authorList>
    </citation>
    <scope>NUCLEOTIDE SEQUENCE [LARGE SCALE GENOMIC DNA]</scope>
    <source>
        <strain evidence="2 3">DSM 108380</strain>
    </source>
</reference>
<evidence type="ECO:0000313" key="2">
    <source>
        <dbReference type="EMBL" id="KAF4629183.1"/>
    </source>
</evidence>
<evidence type="ECO:0000313" key="3">
    <source>
        <dbReference type="Proteomes" id="UP000566819"/>
    </source>
</evidence>
<dbReference type="Pfam" id="PF22942">
    <property type="entry name" value="DUF7025"/>
    <property type="match status" value="1"/>
</dbReference>
<dbReference type="SUPFAM" id="SSF52540">
    <property type="entry name" value="P-loop containing nucleoside triphosphate hydrolases"/>
    <property type="match status" value="1"/>
</dbReference>
<dbReference type="PANTHER" id="PTHR46411:SF3">
    <property type="entry name" value="AAA+ ATPASE DOMAIN-CONTAINING PROTEIN"/>
    <property type="match status" value="1"/>
</dbReference>
<organism evidence="2 3">
    <name type="scientific">Cudoniella acicularis</name>
    <dbReference type="NCBI Taxonomy" id="354080"/>
    <lineage>
        <taxon>Eukaryota</taxon>
        <taxon>Fungi</taxon>
        <taxon>Dikarya</taxon>
        <taxon>Ascomycota</taxon>
        <taxon>Pezizomycotina</taxon>
        <taxon>Leotiomycetes</taxon>
        <taxon>Helotiales</taxon>
        <taxon>Tricladiaceae</taxon>
        <taxon>Cudoniella</taxon>
    </lineage>
</organism>
<dbReference type="OrthoDB" id="10042665at2759"/>
<dbReference type="InterPro" id="IPR054289">
    <property type="entry name" value="DUF7025"/>
</dbReference>
<name>A0A8H4RGI7_9HELO</name>
<dbReference type="PANTHER" id="PTHR46411">
    <property type="entry name" value="FAMILY ATPASE, PUTATIVE-RELATED"/>
    <property type="match status" value="1"/>
</dbReference>
<dbReference type="EMBL" id="JAAMPI010000709">
    <property type="protein sequence ID" value="KAF4629183.1"/>
    <property type="molecule type" value="Genomic_DNA"/>
</dbReference>
<protein>
    <recommendedName>
        <fullName evidence="1">DUF7025 domain-containing protein</fullName>
    </recommendedName>
</protein>
<accession>A0A8H4RGI7</accession>
<gene>
    <name evidence="2" type="ORF">G7Y89_g8970</name>
</gene>
<dbReference type="AlphaFoldDB" id="A0A8H4RGI7"/>
<dbReference type="InterPro" id="IPR027417">
    <property type="entry name" value="P-loop_NTPase"/>
</dbReference>
<dbReference type="Proteomes" id="UP000566819">
    <property type="component" value="Unassembled WGS sequence"/>
</dbReference>
<feature type="domain" description="DUF7025" evidence="1">
    <location>
        <begin position="145"/>
        <end position="237"/>
    </location>
</feature>
<sequence length="456" mass="51501">MAISQDAEPVKKLYRHDCSYNSCQKRWSEFAIVDDEHVDLARRTAQIPIIHRHTYSNKHWITSSLTIQSGVMREILTEALDKYQNLDMELENWTFEPPYRPIVHRWDRLKELQANTTNAVNKKAANALMEFLTPILAAPVDALTQTRRTGKVSFEAVWQIFPPGELVATKFYGVETVCRIVKYERQEIDDIPIWVITMEYIDWNGQSCGYTSTSTTIVEFEGFRRVIALPVYPLSFDEAGAAIKAKTIARGREFERLRGYHFLTCSGKKILLNVEEPEERPVSGRVVIDAFAYYSSCNIVTPALRSLTESAESAVNESKKSSKKGRTIAEGPKLKAATMSVAVSRTEDLTPLTDEECLLTTPWLKGLDLKTKEWGMFRVDDLAEIVWNDAAFENLVLPGGEKELAWAFVENKNISNYVYDDFVADKGRGIIILMFGPPGVGKTYTAEADLASLSTP</sequence>
<keyword evidence="3" id="KW-1185">Reference proteome</keyword>
<comment type="caution">
    <text evidence="2">The sequence shown here is derived from an EMBL/GenBank/DDBJ whole genome shotgun (WGS) entry which is preliminary data.</text>
</comment>
<proteinExistence type="predicted"/>